<organism evidence="2">
    <name type="scientific">metagenome</name>
    <dbReference type="NCBI Taxonomy" id="256318"/>
    <lineage>
        <taxon>unclassified sequences</taxon>
        <taxon>metagenomes</taxon>
    </lineage>
</organism>
<proteinExistence type="predicted"/>
<evidence type="ECO:0008006" key="3">
    <source>
        <dbReference type="Google" id="ProtNLM"/>
    </source>
</evidence>
<gene>
    <name evidence="2" type="ORF">DF3PB_740002</name>
</gene>
<dbReference type="InterPro" id="IPR021395">
    <property type="entry name" value="DUF3035"/>
</dbReference>
<dbReference type="EMBL" id="UIDG01000628">
    <property type="protein sequence ID" value="SUS08550.1"/>
    <property type="molecule type" value="Genomic_DNA"/>
</dbReference>
<evidence type="ECO:0000256" key="1">
    <source>
        <dbReference type="SAM" id="MobiDB-lite"/>
    </source>
</evidence>
<protein>
    <recommendedName>
        <fullName evidence="3">DUF3035 domain-containing protein</fullName>
    </recommendedName>
</protein>
<sequence>MNTVRGMRLLLGIAMAATLTACENTKSLLGQSKRSPDEYAVYSRVPLSMPPEYGMRPPGSAGPVAGQPGSPTSEARDVLLGREPGRRVAATPSVGADGLSGGTMALLERTGGLNADPAIRTRINRETTVLAEVDQSFTDRLMFWRTPTEYGTVVDPNEEAKRIRENQALGKPVTDGRTPTIARRKRALLEGIFN</sequence>
<dbReference type="AlphaFoldDB" id="A0A380TJC7"/>
<evidence type="ECO:0000313" key="2">
    <source>
        <dbReference type="EMBL" id="SUS08550.1"/>
    </source>
</evidence>
<dbReference type="Pfam" id="PF11233">
    <property type="entry name" value="DUF3035"/>
    <property type="match status" value="1"/>
</dbReference>
<name>A0A380TJC7_9ZZZZ</name>
<reference evidence="2" key="1">
    <citation type="submission" date="2018-07" db="EMBL/GenBank/DDBJ databases">
        <authorList>
            <person name="Quirk P.G."/>
            <person name="Krulwich T.A."/>
        </authorList>
    </citation>
    <scope>NUCLEOTIDE SEQUENCE</scope>
</reference>
<accession>A0A380TJC7</accession>
<dbReference type="PROSITE" id="PS51257">
    <property type="entry name" value="PROKAR_LIPOPROTEIN"/>
    <property type="match status" value="1"/>
</dbReference>
<feature type="region of interest" description="Disordered" evidence="1">
    <location>
        <begin position="50"/>
        <end position="76"/>
    </location>
</feature>